<gene>
    <name evidence="1" type="ORF">DY251_03720</name>
</gene>
<organism evidence="1 2">
    <name type="scientific">Mesorhizobium denitrificans</name>
    <dbReference type="NCBI Taxonomy" id="2294114"/>
    <lineage>
        <taxon>Bacteria</taxon>
        <taxon>Pseudomonadati</taxon>
        <taxon>Pseudomonadota</taxon>
        <taxon>Alphaproteobacteria</taxon>
        <taxon>Hyphomicrobiales</taxon>
        <taxon>Phyllobacteriaceae</taxon>
        <taxon>Mesorhizobium</taxon>
    </lineage>
</organism>
<dbReference type="NCBIfam" id="TIGR02216">
    <property type="entry name" value="phage_TIGR02216"/>
    <property type="match status" value="1"/>
</dbReference>
<dbReference type="Proteomes" id="UP000262379">
    <property type="component" value="Unassembled WGS sequence"/>
</dbReference>
<sequence>MKAAAGPARPFPWADAMAFGLGLLRLSPADFWSMTPRELERAWSAFHPARPAVPTRGELDALMNLFPDKEMQ</sequence>
<protein>
    <submittedName>
        <fullName evidence="1">Phage tail assembly chaperone</fullName>
    </submittedName>
</protein>
<keyword evidence="2" id="KW-1185">Reference proteome</keyword>
<comment type="caution">
    <text evidence="1">The sequence shown here is derived from an EMBL/GenBank/DDBJ whole genome shotgun (WGS) entry which is preliminary data.</text>
</comment>
<dbReference type="InterPro" id="IPR019056">
    <property type="entry name" value="Phage_TAC_6"/>
</dbReference>
<accession>A0A371XHQ4</accession>
<evidence type="ECO:0000313" key="2">
    <source>
        <dbReference type="Proteomes" id="UP000262379"/>
    </source>
</evidence>
<reference evidence="2" key="1">
    <citation type="submission" date="2018-08" db="EMBL/GenBank/DDBJ databases">
        <authorList>
            <person name="Im W.T."/>
        </authorList>
    </citation>
    <scope>NUCLEOTIDE SEQUENCE [LARGE SCALE GENOMIC DNA]</scope>
    <source>
        <strain evidence="2">LA-28</strain>
    </source>
</reference>
<dbReference type="InterPro" id="IPR011739">
    <property type="entry name" value="GTA_rcc01693"/>
</dbReference>
<proteinExistence type="predicted"/>
<dbReference type="Pfam" id="PF09550">
    <property type="entry name" value="Phage_TAC_6"/>
    <property type="match status" value="1"/>
</dbReference>
<evidence type="ECO:0000313" key="1">
    <source>
        <dbReference type="EMBL" id="RFC68756.1"/>
    </source>
</evidence>
<dbReference type="AlphaFoldDB" id="A0A371XHQ4"/>
<name>A0A371XHQ4_9HYPH</name>
<dbReference type="EMBL" id="QURN01000003">
    <property type="protein sequence ID" value="RFC68756.1"/>
    <property type="molecule type" value="Genomic_DNA"/>
</dbReference>
<dbReference type="RefSeq" id="WP_116622524.1">
    <property type="nucleotide sequence ID" value="NZ_QURN01000003.1"/>
</dbReference>